<dbReference type="EC" id="4.1.1.130" evidence="6"/>
<evidence type="ECO:0000256" key="6">
    <source>
        <dbReference type="HAMAP-Rule" id="MF_03111"/>
    </source>
</evidence>
<dbReference type="PANTHER" id="PTHR12922">
    <property type="entry name" value="UBIQUINONE BIOSYNTHESIS PROTEIN"/>
    <property type="match status" value="1"/>
</dbReference>
<keyword evidence="1 6" id="KW-0831">Ubiquinone biosynthesis</keyword>
<evidence type="ECO:0000313" key="7">
    <source>
        <dbReference type="EMBL" id="ABO94447.1"/>
    </source>
</evidence>
<dbReference type="Gramene" id="ABO94447">
    <property type="protein sequence ID" value="ABO94447"/>
    <property type="gene ID" value="OSTLU_119511"/>
</dbReference>
<keyword evidence="5 6" id="KW-0456">Lyase</keyword>
<evidence type="ECO:0000256" key="2">
    <source>
        <dbReference type="ARBA" id="ARBA00022792"/>
    </source>
</evidence>
<dbReference type="OrthoDB" id="4249at2759"/>
<dbReference type="GeneID" id="5000395"/>
<comment type="pathway">
    <text evidence="6">Cofactor biosynthesis; ubiquinone biosynthesis.</text>
</comment>
<comment type="function">
    <text evidence="6">Lyase that catalyzes the C1-decarboxylation of 4-hydroxy-3-methoxy-5-(all-trans-polyprenyl)benzoic acid into 2-methoxy-6-(all-trans-polyprenyl)phenol during ubiquinone biosynthesis.</text>
</comment>
<dbReference type="HAMAP" id="MF_03111">
    <property type="entry name" value="Coq4"/>
    <property type="match status" value="1"/>
</dbReference>
<keyword evidence="6" id="KW-0862">Zinc</keyword>
<dbReference type="HOGENOM" id="CLU_061241_1_1_1"/>
<proteinExistence type="inferred from homology"/>
<dbReference type="OMA" id="KARLCER"/>
<dbReference type="GO" id="GO:0008270">
    <property type="term" value="F:zinc ion binding"/>
    <property type="evidence" value="ECO:0007669"/>
    <property type="project" value="UniProtKB-UniRule"/>
</dbReference>
<gene>
    <name evidence="7" type="primary">Coq4</name>
    <name evidence="7" type="ORF">OSTLU_119511</name>
</gene>
<keyword evidence="2 6" id="KW-0999">Mitochondrion inner membrane</keyword>
<dbReference type="GO" id="GO:0120539">
    <property type="term" value="F:4-hydroxy-3-methoxy-5-polyprenylbenzoate decarboxylase activity"/>
    <property type="evidence" value="ECO:0007669"/>
    <property type="project" value="UniProtKB-EC"/>
</dbReference>
<organism evidence="7 8">
    <name type="scientific">Ostreococcus lucimarinus (strain CCE9901)</name>
    <dbReference type="NCBI Taxonomy" id="436017"/>
    <lineage>
        <taxon>Eukaryota</taxon>
        <taxon>Viridiplantae</taxon>
        <taxon>Chlorophyta</taxon>
        <taxon>Mamiellophyceae</taxon>
        <taxon>Mamiellales</taxon>
        <taxon>Bathycoccaceae</taxon>
        <taxon>Ostreococcus</taxon>
    </lineage>
</organism>
<feature type="binding site" evidence="6">
    <location>
        <position position="129"/>
    </location>
    <ligand>
        <name>Zn(2+)</name>
        <dbReference type="ChEBI" id="CHEBI:29105"/>
    </ligand>
</feature>
<evidence type="ECO:0000313" key="8">
    <source>
        <dbReference type="Proteomes" id="UP000001568"/>
    </source>
</evidence>
<reference evidence="7 8" key="1">
    <citation type="journal article" date="2007" name="Proc. Natl. Acad. Sci. U.S.A.">
        <title>The tiny eukaryote Ostreococcus provides genomic insights into the paradox of plankton speciation.</title>
        <authorList>
            <person name="Palenik B."/>
            <person name="Grimwood J."/>
            <person name="Aerts A."/>
            <person name="Rouze P."/>
            <person name="Salamov A."/>
            <person name="Putnam N."/>
            <person name="Dupont C."/>
            <person name="Jorgensen R."/>
            <person name="Derelle E."/>
            <person name="Rombauts S."/>
            <person name="Zhou K."/>
            <person name="Otillar R."/>
            <person name="Merchant S.S."/>
            <person name="Podell S."/>
            <person name="Gaasterland T."/>
            <person name="Napoli C."/>
            <person name="Gendler K."/>
            <person name="Manuell A."/>
            <person name="Tai V."/>
            <person name="Vallon O."/>
            <person name="Piganeau G."/>
            <person name="Jancek S."/>
            <person name="Heijde M."/>
            <person name="Jabbari K."/>
            <person name="Bowler C."/>
            <person name="Lohr M."/>
            <person name="Robbens S."/>
            <person name="Werner G."/>
            <person name="Dubchak I."/>
            <person name="Pazour G.J."/>
            <person name="Ren Q."/>
            <person name="Paulsen I."/>
            <person name="Delwiche C."/>
            <person name="Schmutz J."/>
            <person name="Rokhsar D."/>
            <person name="Van de Peer Y."/>
            <person name="Moreau H."/>
            <person name="Grigoriev I.V."/>
        </authorList>
    </citation>
    <scope>NUCLEOTIDE SEQUENCE [LARGE SCALE GENOMIC DNA]</scope>
    <source>
        <strain evidence="7 8">CCE9901</strain>
    </source>
</reference>
<dbReference type="STRING" id="436017.A4RT13"/>
<dbReference type="UniPathway" id="UPA00232"/>
<feature type="binding site" evidence="6">
    <location>
        <position position="125"/>
    </location>
    <ligand>
        <name>Zn(2+)</name>
        <dbReference type="ChEBI" id="CHEBI:29105"/>
    </ligand>
</feature>
<dbReference type="Pfam" id="PF05019">
    <property type="entry name" value="Coq4"/>
    <property type="match status" value="1"/>
</dbReference>
<keyword evidence="3 6" id="KW-0496">Mitochondrion</keyword>
<dbReference type="EMBL" id="CP000582">
    <property type="protein sequence ID" value="ABO94447.1"/>
    <property type="molecule type" value="Genomic_DNA"/>
</dbReference>
<accession>A4RT13</accession>
<comment type="cofactor">
    <cofactor evidence="6">
        <name>Zn(2+)</name>
        <dbReference type="ChEBI" id="CHEBI:29105"/>
    </cofactor>
</comment>
<evidence type="ECO:0000256" key="5">
    <source>
        <dbReference type="ARBA" id="ARBA00023239"/>
    </source>
</evidence>
<feature type="binding site" evidence="6">
    <location>
        <position position="126"/>
    </location>
    <ligand>
        <name>Zn(2+)</name>
        <dbReference type="ChEBI" id="CHEBI:29105"/>
    </ligand>
</feature>
<keyword evidence="8" id="KW-1185">Reference proteome</keyword>
<dbReference type="InterPro" id="IPR007715">
    <property type="entry name" value="Coq4"/>
</dbReference>
<keyword evidence="6" id="KW-0479">Metal-binding</keyword>
<comment type="similarity">
    <text evidence="6">Belongs to the COQ4 family.</text>
</comment>
<dbReference type="RefSeq" id="XP_001416154.1">
    <property type="nucleotide sequence ID" value="XM_001416117.1"/>
</dbReference>
<comment type="subcellular location">
    <subcellularLocation>
        <location evidence="6">Mitochondrion inner membrane</location>
        <topology evidence="6">Peripheral membrane protein</topology>
        <orientation evidence="6">Matrix side</orientation>
    </subcellularLocation>
</comment>
<evidence type="ECO:0000256" key="1">
    <source>
        <dbReference type="ARBA" id="ARBA00022688"/>
    </source>
</evidence>
<evidence type="ECO:0000256" key="4">
    <source>
        <dbReference type="ARBA" id="ARBA00023136"/>
    </source>
</evidence>
<dbReference type="AlphaFoldDB" id="A4RT13"/>
<name>A4RT13_OSTLU</name>
<dbReference type="GO" id="GO:0031314">
    <property type="term" value="C:extrinsic component of mitochondrial inner membrane"/>
    <property type="evidence" value="ECO:0007669"/>
    <property type="project" value="UniProtKB-UniRule"/>
</dbReference>
<evidence type="ECO:0000256" key="3">
    <source>
        <dbReference type="ARBA" id="ARBA00023128"/>
    </source>
</evidence>
<dbReference type="PANTHER" id="PTHR12922:SF7">
    <property type="entry name" value="UBIQUINONE BIOSYNTHESIS PROTEIN COQ4 HOMOLOG, MITOCHONDRIAL"/>
    <property type="match status" value="1"/>
</dbReference>
<dbReference type="Proteomes" id="UP000001568">
    <property type="component" value="Chromosome 2"/>
</dbReference>
<feature type="binding site" evidence="6">
    <location>
        <position position="141"/>
    </location>
    <ligand>
        <name>Zn(2+)</name>
        <dbReference type="ChEBI" id="CHEBI:29105"/>
    </ligand>
</feature>
<keyword evidence="7" id="KW-0830">Ubiquinone</keyword>
<dbReference type="KEGG" id="olu:OSTLU_119511"/>
<dbReference type="InterPro" id="IPR027540">
    <property type="entry name" value="Coq4_euk"/>
</dbReference>
<dbReference type="eggNOG" id="KOG3244">
    <property type="taxonomic scope" value="Eukaryota"/>
</dbReference>
<protein>
    <recommendedName>
        <fullName evidence="6">Ubiquinone biosynthesis protein COQ4 homolog, mitochondrial</fullName>
    </recommendedName>
    <alternativeName>
        <fullName evidence="6">4-hydroxy-3-methoxy-5-polyprenylbenzoate decarboxylase</fullName>
        <ecNumber evidence="6">4.1.1.130</ecNumber>
    </alternativeName>
    <alternativeName>
        <fullName evidence="6">Coenzyme Q biosynthesis protein 4 homolog</fullName>
    </alternativeName>
</protein>
<keyword evidence="4 6" id="KW-0472">Membrane</keyword>
<sequence>MPNLELPTRMLPRVLLPTLAALGAILHPERADLVGITSETIGVFKFERILSQLLQDRNGRAMLRDRQRISEHSLLKARLCERGSLGHAYAKFMDSRQFEPSARPPVRFVQDKQSRYIAIRLREIHDILHVLYDCPTTLKGELTLKAIEFVQYGLPAHWASAYFAPSRLPLAERNFLTNQLFPWAIRTASKAPNLLSFDYESLFHTPIDQLRDDWKIERIPCSSA</sequence>
<comment type="subunit">
    <text evidence="6">Component of a multi-subunit COQ enzyme complex.</text>
</comment>
<comment type="catalytic activity">
    <reaction evidence="6">
        <text>a 4-hydroxy-3-methoxy-5-(all-trans-polyprenyl)benzoate + H(+) = a 2-methoxy-6-(all-trans-polyprenyl)phenol + CO2</text>
        <dbReference type="Rhea" id="RHEA:81179"/>
        <dbReference type="Rhea" id="RHEA-COMP:9551"/>
        <dbReference type="Rhea" id="RHEA-COMP:10931"/>
        <dbReference type="ChEBI" id="CHEBI:15378"/>
        <dbReference type="ChEBI" id="CHEBI:16526"/>
        <dbReference type="ChEBI" id="CHEBI:62731"/>
        <dbReference type="ChEBI" id="CHEBI:84443"/>
        <dbReference type="EC" id="4.1.1.130"/>
    </reaction>
</comment>